<dbReference type="Proteomes" id="UP000729402">
    <property type="component" value="Unassembled WGS sequence"/>
</dbReference>
<sequence>MDGYVHKDQGEATFGSVLGSESEAKRQRLNRLEEERDGGGAHRVACEEKRERWHRRCCSWRSGGCG</sequence>
<comment type="caution">
    <text evidence="2">The sequence shown here is derived from an EMBL/GenBank/DDBJ whole genome shotgun (WGS) entry which is preliminary data.</text>
</comment>
<evidence type="ECO:0000313" key="3">
    <source>
        <dbReference type="Proteomes" id="UP000729402"/>
    </source>
</evidence>
<feature type="compositionally biased region" description="Basic and acidic residues" evidence="1">
    <location>
        <begin position="22"/>
        <end position="39"/>
    </location>
</feature>
<reference evidence="2" key="2">
    <citation type="submission" date="2021-02" db="EMBL/GenBank/DDBJ databases">
        <authorList>
            <person name="Kimball J.A."/>
            <person name="Haas M.W."/>
            <person name="Macchietto M."/>
            <person name="Kono T."/>
            <person name="Duquette J."/>
            <person name="Shao M."/>
        </authorList>
    </citation>
    <scope>NUCLEOTIDE SEQUENCE</scope>
    <source>
        <tissue evidence="2">Fresh leaf tissue</tissue>
    </source>
</reference>
<dbReference type="AlphaFoldDB" id="A0A8J5RPR3"/>
<keyword evidence="3" id="KW-1185">Reference proteome</keyword>
<organism evidence="2 3">
    <name type="scientific">Zizania palustris</name>
    <name type="common">Northern wild rice</name>
    <dbReference type="NCBI Taxonomy" id="103762"/>
    <lineage>
        <taxon>Eukaryota</taxon>
        <taxon>Viridiplantae</taxon>
        <taxon>Streptophyta</taxon>
        <taxon>Embryophyta</taxon>
        <taxon>Tracheophyta</taxon>
        <taxon>Spermatophyta</taxon>
        <taxon>Magnoliopsida</taxon>
        <taxon>Liliopsida</taxon>
        <taxon>Poales</taxon>
        <taxon>Poaceae</taxon>
        <taxon>BOP clade</taxon>
        <taxon>Oryzoideae</taxon>
        <taxon>Oryzeae</taxon>
        <taxon>Zizaniinae</taxon>
        <taxon>Zizania</taxon>
    </lineage>
</organism>
<name>A0A8J5RPR3_ZIZPA</name>
<protein>
    <submittedName>
        <fullName evidence="2">Uncharacterized protein</fullName>
    </submittedName>
</protein>
<evidence type="ECO:0000256" key="1">
    <source>
        <dbReference type="SAM" id="MobiDB-lite"/>
    </source>
</evidence>
<accession>A0A8J5RPR3</accession>
<feature type="region of interest" description="Disordered" evidence="1">
    <location>
        <begin position="1"/>
        <end position="39"/>
    </location>
</feature>
<reference evidence="2" key="1">
    <citation type="journal article" date="2021" name="bioRxiv">
        <title>Whole Genome Assembly and Annotation of Northern Wild Rice, Zizania palustris L., Supports a Whole Genome Duplication in the Zizania Genus.</title>
        <authorList>
            <person name="Haas M."/>
            <person name="Kono T."/>
            <person name="Macchietto M."/>
            <person name="Millas R."/>
            <person name="McGilp L."/>
            <person name="Shao M."/>
            <person name="Duquette J."/>
            <person name="Hirsch C.N."/>
            <person name="Kimball J."/>
        </authorList>
    </citation>
    <scope>NUCLEOTIDE SEQUENCE</scope>
    <source>
        <tissue evidence="2">Fresh leaf tissue</tissue>
    </source>
</reference>
<proteinExistence type="predicted"/>
<feature type="compositionally biased region" description="Basic and acidic residues" evidence="1">
    <location>
        <begin position="1"/>
        <end position="10"/>
    </location>
</feature>
<evidence type="ECO:0000313" key="2">
    <source>
        <dbReference type="EMBL" id="KAG8053382.1"/>
    </source>
</evidence>
<gene>
    <name evidence="2" type="ORF">GUJ93_ZPchr0001g29629</name>
</gene>
<dbReference type="EMBL" id="JAAALK010000288">
    <property type="protein sequence ID" value="KAG8053382.1"/>
    <property type="molecule type" value="Genomic_DNA"/>
</dbReference>